<proteinExistence type="predicted"/>
<feature type="coiled-coil region" evidence="1">
    <location>
        <begin position="110"/>
        <end position="168"/>
    </location>
</feature>
<evidence type="ECO:0000313" key="4">
    <source>
        <dbReference type="Proteomes" id="UP000316714"/>
    </source>
</evidence>
<dbReference type="Proteomes" id="UP000316714">
    <property type="component" value="Unassembled WGS sequence"/>
</dbReference>
<reference evidence="3 4" key="1">
    <citation type="submission" date="2019-02" db="EMBL/GenBank/DDBJ databases">
        <title>Deep-cultivation of Planctomycetes and their phenomic and genomic characterization uncovers novel biology.</title>
        <authorList>
            <person name="Wiegand S."/>
            <person name="Jogler M."/>
            <person name="Boedeker C."/>
            <person name="Pinto D."/>
            <person name="Vollmers J."/>
            <person name="Rivas-Marin E."/>
            <person name="Kohn T."/>
            <person name="Peeters S.H."/>
            <person name="Heuer A."/>
            <person name="Rast P."/>
            <person name="Oberbeckmann S."/>
            <person name="Bunk B."/>
            <person name="Jeske O."/>
            <person name="Meyerdierks A."/>
            <person name="Storesund J.E."/>
            <person name="Kallscheuer N."/>
            <person name="Luecker S."/>
            <person name="Lage O.M."/>
            <person name="Pohl T."/>
            <person name="Merkel B.J."/>
            <person name="Hornburger P."/>
            <person name="Mueller R.-W."/>
            <person name="Bruemmer F."/>
            <person name="Labrenz M."/>
            <person name="Spormann A.M."/>
            <person name="Op Den Camp H."/>
            <person name="Overmann J."/>
            <person name="Amann R."/>
            <person name="Jetten M.S.M."/>
            <person name="Mascher T."/>
            <person name="Medema M.H."/>
            <person name="Devos D.P."/>
            <person name="Kaster A.-K."/>
            <person name="Ovreas L."/>
            <person name="Rohde M."/>
            <person name="Galperin M.Y."/>
            <person name="Jogler C."/>
        </authorList>
    </citation>
    <scope>NUCLEOTIDE SEQUENCE [LARGE SCALE GENOMIC DNA]</scope>
    <source>
        <strain evidence="3 4">KOR34</strain>
    </source>
</reference>
<comment type="caution">
    <text evidence="3">The sequence shown here is derived from an EMBL/GenBank/DDBJ whole genome shotgun (WGS) entry which is preliminary data.</text>
</comment>
<evidence type="ECO:0000256" key="2">
    <source>
        <dbReference type="SAM" id="MobiDB-lite"/>
    </source>
</evidence>
<feature type="coiled-coil region" evidence="1">
    <location>
        <begin position="235"/>
        <end position="310"/>
    </location>
</feature>
<dbReference type="AlphaFoldDB" id="A0A5C5V569"/>
<gene>
    <name evidence="3" type="ORF">KOR34_35010</name>
</gene>
<dbReference type="RefSeq" id="WP_146566483.1">
    <property type="nucleotide sequence ID" value="NZ_SIHJ01000002.1"/>
</dbReference>
<evidence type="ECO:0000256" key="1">
    <source>
        <dbReference type="SAM" id="Coils"/>
    </source>
</evidence>
<keyword evidence="4" id="KW-1185">Reference proteome</keyword>
<organism evidence="3 4">
    <name type="scientific">Posidoniimonas corsicana</name>
    <dbReference type="NCBI Taxonomy" id="1938618"/>
    <lineage>
        <taxon>Bacteria</taxon>
        <taxon>Pseudomonadati</taxon>
        <taxon>Planctomycetota</taxon>
        <taxon>Planctomycetia</taxon>
        <taxon>Pirellulales</taxon>
        <taxon>Lacipirellulaceae</taxon>
        <taxon>Posidoniimonas</taxon>
    </lineage>
</organism>
<dbReference type="EMBL" id="SIHJ01000002">
    <property type="protein sequence ID" value="TWT33668.1"/>
    <property type="molecule type" value="Genomic_DNA"/>
</dbReference>
<keyword evidence="1" id="KW-0175">Coiled coil</keyword>
<evidence type="ECO:0008006" key="5">
    <source>
        <dbReference type="Google" id="ProtNLM"/>
    </source>
</evidence>
<evidence type="ECO:0000313" key="3">
    <source>
        <dbReference type="EMBL" id="TWT33668.1"/>
    </source>
</evidence>
<name>A0A5C5V569_9BACT</name>
<feature type="compositionally biased region" description="Basic residues" evidence="2">
    <location>
        <begin position="482"/>
        <end position="499"/>
    </location>
</feature>
<sequence length="508" mass="57244">MVVEGVRGSDVLNLIRQTHAAAAAEVQSVHAQLDELEGATRENVRRRGETIVQLAKHYLPDMSDESVGQSFSGVRDELARVLEEKKQREQQLHAMWEQALDRRATLEGSLDEATVELNDCVQRRGELEQRLADILADDQQFADASDEAIAAEAELARNEQRVAESRQEASDKLPAYRRSRMFQYLLENGYGTQAYKKRGLVRRLDRWVARLVDFERSKRSYNFLCVTPELMAAEVERRRSEFDALMERVDAIERRHSDEIGLTAALEAGVAAGARRDALVANIQQEQHARDEAERLLEELNSDRSEFYARAVAKMKQFLETVQQSALEAHAAATPSPEDDRLAAELAALSGDLDQTQQQASDLRGSLGVRQRQMADLADLSRKFRESEFDSYRSVFSGGFDPRPHLESFLAGRTSKQQLWHTLRQAQQFLPQMVEQRWERTPVGLDNDFSYVLMRILAEAAGAMVDHASRRGGGGLTLPPAPRRRSGAQRPPSVRRKARGGFTSGRGF</sequence>
<feature type="region of interest" description="Disordered" evidence="2">
    <location>
        <begin position="468"/>
        <end position="508"/>
    </location>
</feature>
<accession>A0A5C5V569</accession>
<dbReference type="OrthoDB" id="274366at2"/>
<protein>
    <recommendedName>
        <fullName evidence="5">Chromosome partition protein Smc</fullName>
    </recommendedName>
</protein>